<protein>
    <submittedName>
        <fullName evidence="2">13 kDa hemolymph protein b</fullName>
    </submittedName>
</protein>
<sequence length="69" mass="7085">MDSDPSLSCSDNGDGYPLSDLSDSVTLPGLLGPEDLAVTLAALKEAPELNRLVQDVADGQQSVAVPQGM</sequence>
<feature type="region of interest" description="Disordered" evidence="1">
    <location>
        <begin position="1"/>
        <end position="22"/>
    </location>
</feature>
<dbReference type="AlphaFoldDB" id="A0A162PVJ9"/>
<evidence type="ECO:0000256" key="1">
    <source>
        <dbReference type="SAM" id="MobiDB-lite"/>
    </source>
</evidence>
<accession>A0A162PVJ9</accession>
<dbReference type="EMBL" id="LRGB01000436">
    <property type="protein sequence ID" value="KZS19187.1"/>
    <property type="molecule type" value="Genomic_DNA"/>
</dbReference>
<proteinExistence type="predicted"/>
<feature type="compositionally biased region" description="Polar residues" evidence="1">
    <location>
        <begin position="1"/>
        <end position="11"/>
    </location>
</feature>
<dbReference type="Proteomes" id="UP000076858">
    <property type="component" value="Unassembled WGS sequence"/>
</dbReference>
<gene>
    <name evidence="2" type="ORF">APZ42_014460</name>
</gene>
<comment type="caution">
    <text evidence="2">The sequence shown here is derived from an EMBL/GenBank/DDBJ whole genome shotgun (WGS) entry which is preliminary data.</text>
</comment>
<reference evidence="2 3" key="1">
    <citation type="submission" date="2016-03" db="EMBL/GenBank/DDBJ databases">
        <title>EvidentialGene: Evidence-directed Construction of Genes on Genomes.</title>
        <authorList>
            <person name="Gilbert D.G."/>
            <person name="Choi J.-H."/>
            <person name="Mockaitis K."/>
            <person name="Colbourne J."/>
            <person name="Pfrender M."/>
        </authorList>
    </citation>
    <scope>NUCLEOTIDE SEQUENCE [LARGE SCALE GENOMIC DNA]</scope>
    <source>
        <strain evidence="2 3">Xinb3</strain>
        <tissue evidence="2">Complete organism</tissue>
    </source>
</reference>
<keyword evidence="3" id="KW-1185">Reference proteome</keyword>
<dbReference type="OrthoDB" id="10069709at2759"/>
<name>A0A162PVJ9_9CRUS</name>
<evidence type="ECO:0000313" key="3">
    <source>
        <dbReference type="Proteomes" id="UP000076858"/>
    </source>
</evidence>
<evidence type="ECO:0000313" key="2">
    <source>
        <dbReference type="EMBL" id="KZS19187.1"/>
    </source>
</evidence>
<organism evidence="2 3">
    <name type="scientific">Daphnia magna</name>
    <dbReference type="NCBI Taxonomy" id="35525"/>
    <lineage>
        <taxon>Eukaryota</taxon>
        <taxon>Metazoa</taxon>
        <taxon>Ecdysozoa</taxon>
        <taxon>Arthropoda</taxon>
        <taxon>Crustacea</taxon>
        <taxon>Branchiopoda</taxon>
        <taxon>Diplostraca</taxon>
        <taxon>Cladocera</taxon>
        <taxon>Anomopoda</taxon>
        <taxon>Daphniidae</taxon>
        <taxon>Daphnia</taxon>
    </lineage>
</organism>